<sequence>MPAPQPDKKPWYRHPIPWLLFAGPLIVVAASFITLKIALNNNSDVVTDDYYKDGKHINLQLDRDREAARRGISAHVLFNSEGSGAKVFIGGRFDRKVPLKLLLLHPARKADDQSIELKIKPDAGQDGMTEYSAVFKAPLPSAVHWYVRIEDGAGQWRVENKWLPKKGPAVSLNADMALLDDEASAASAAAVSALSE</sequence>
<evidence type="ECO:0000256" key="1">
    <source>
        <dbReference type="SAM" id="Phobius"/>
    </source>
</evidence>
<accession>A0ABS9NQG2</accession>
<keyword evidence="1" id="KW-1133">Transmembrane helix</keyword>
<dbReference type="EMBL" id="JAKOOW010000076">
    <property type="protein sequence ID" value="MCG6505028.1"/>
    <property type="molecule type" value="Genomic_DNA"/>
</dbReference>
<evidence type="ECO:0000313" key="3">
    <source>
        <dbReference type="Proteomes" id="UP001298424"/>
    </source>
</evidence>
<organism evidence="2 3">
    <name type="scientific">Kingella pumchi</name>
    <dbReference type="NCBI Taxonomy" id="2779506"/>
    <lineage>
        <taxon>Bacteria</taxon>
        <taxon>Pseudomonadati</taxon>
        <taxon>Pseudomonadota</taxon>
        <taxon>Betaproteobacteria</taxon>
        <taxon>Neisseriales</taxon>
        <taxon>Neisseriaceae</taxon>
        <taxon>Kingella</taxon>
    </lineage>
</organism>
<dbReference type="Proteomes" id="UP001298424">
    <property type="component" value="Unassembled WGS sequence"/>
</dbReference>
<gene>
    <name evidence="2" type="ORF">MB824_11075</name>
</gene>
<proteinExistence type="predicted"/>
<dbReference type="InterPro" id="IPR008620">
    <property type="entry name" value="FixH"/>
</dbReference>
<name>A0ABS9NQG2_9NEIS</name>
<evidence type="ECO:0000313" key="2">
    <source>
        <dbReference type="EMBL" id="MCG6505028.1"/>
    </source>
</evidence>
<keyword evidence="3" id="KW-1185">Reference proteome</keyword>
<feature type="transmembrane region" description="Helical" evidence="1">
    <location>
        <begin position="16"/>
        <end position="35"/>
    </location>
</feature>
<keyword evidence="1" id="KW-0812">Transmembrane</keyword>
<dbReference type="RefSeq" id="WP_238748584.1">
    <property type="nucleotide sequence ID" value="NZ_JAKOOW010000076.1"/>
</dbReference>
<comment type="caution">
    <text evidence="2">The sequence shown here is derived from an EMBL/GenBank/DDBJ whole genome shotgun (WGS) entry which is preliminary data.</text>
</comment>
<protein>
    <submittedName>
        <fullName evidence="2">FixH family protein</fullName>
    </submittedName>
</protein>
<dbReference type="Pfam" id="PF05751">
    <property type="entry name" value="FixH"/>
    <property type="match status" value="1"/>
</dbReference>
<reference evidence="2 3" key="1">
    <citation type="submission" date="2022-02" db="EMBL/GenBank/DDBJ databases">
        <title>Genome sequence data of Kingella unionensis sp. nov. strain CICC 24913 (CCUG 75125).</title>
        <authorList>
            <person name="Xiao M."/>
        </authorList>
    </citation>
    <scope>NUCLEOTIDE SEQUENCE [LARGE SCALE GENOMIC DNA]</scope>
    <source>
        <strain evidence="2 3">CICC 24913</strain>
    </source>
</reference>
<keyword evidence="1" id="KW-0472">Membrane</keyword>